<dbReference type="InterPro" id="IPR016163">
    <property type="entry name" value="Ald_DH_C"/>
</dbReference>
<keyword evidence="10" id="KW-1185">Reference proteome</keyword>
<dbReference type="SUPFAM" id="SSF53720">
    <property type="entry name" value="ALDH-like"/>
    <property type="match status" value="1"/>
</dbReference>
<dbReference type="GO" id="GO:0004029">
    <property type="term" value="F:aldehyde dehydrogenase (NAD+) activity"/>
    <property type="evidence" value="ECO:0007669"/>
    <property type="project" value="UniProtKB-EC"/>
</dbReference>
<keyword evidence="2 6" id="KW-0560">Oxidoreductase</keyword>
<dbReference type="PROSITE" id="PS00070">
    <property type="entry name" value="ALDEHYDE_DEHYDR_CYS"/>
    <property type="match status" value="1"/>
</dbReference>
<evidence type="ECO:0000256" key="3">
    <source>
        <dbReference type="ARBA" id="ARBA00024226"/>
    </source>
</evidence>
<protein>
    <recommendedName>
        <fullName evidence="3">aldehyde dehydrogenase (NAD(+))</fullName>
        <ecNumber evidence="3">1.2.1.3</ecNumber>
    </recommendedName>
</protein>
<dbReference type="InterPro" id="IPR016160">
    <property type="entry name" value="Ald_DH_CS_CYS"/>
</dbReference>
<dbReference type="Pfam" id="PF14273">
    <property type="entry name" value="DUF4360"/>
    <property type="match status" value="1"/>
</dbReference>
<evidence type="ECO:0000259" key="8">
    <source>
        <dbReference type="Pfam" id="PF00171"/>
    </source>
</evidence>
<proteinExistence type="inferred from homology"/>
<dbReference type="CDD" id="cd07106">
    <property type="entry name" value="ALDH_AldA-AAD23400"/>
    <property type="match status" value="1"/>
</dbReference>
<dbReference type="InterPro" id="IPR029510">
    <property type="entry name" value="Ald_DH_CS_GLU"/>
</dbReference>
<accession>A0A8H7B5V3</accession>
<dbReference type="GeneID" id="62205099"/>
<keyword evidence="7" id="KW-0732">Signal</keyword>
<evidence type="ECO:0000256" key="6">
    <source>
        <dbReference type="RuleBase" id="RU003345"/>
    </source>
</evidence>
<dbReference type="Proteomes" id="UP000596902">
    <property type="component" value="Unassembled WGS sequence"/>
</dbReference>
<dbReference type="EC" id="1.2.1.3" evidence="3"/>
<dbReference type="InterPro" id="IPR044086">
    <property type="entry name" value="LUC3-like"/>
</dbReference>
<gene>
    <name evidence="9" type="ORF">GT037_006874</name>
</gene>
<feature type="domain" description="Aldehyde dehydrogenase" evidence="8">
    <location>
        <begin position="255"/>
        <end position="697"/>
    </location>
</feature>
<dbReference type="RefSeq" id="XP_038785393.1">
    <property type="nucleotide sequence ID" value="XM_038931921.1"/>
</dbReference>
<feature type="signal peptide" evidence="7">
    <location>
        <begin position="1"/>
        <end position="16"/>
    </location>
</feature>
<comment type="catalytic activity">
    <reaction evidence="4">
        <text>an aldehyde + NAD(+) + H2O = a carboxylate + NADH + 2 H(+)</text>
        <dbReference type="Rhea" id="RHEA:16185"/>
        <dbReference type="ChEBI" id="CHEBI:15377"/>
        <dbReference type="ChEBI" id="CHEBI:15378"/>
        <dbReference type="ChEBI" id="CHEBI:17478"/>
        <dbReference type="ChEBI" id="CHEBI:29067"/>
        <dbReference type="ChEBI" id="CHEBI:57540"/>
        <dbReference type="ChEBI" id="CHEBI:57945"/>
        <dbReference type="EC" id="1.2.1.3"/>
    </reaction>
</comment>
<evidence type="ECO:0000313" key="9">
    <source>
        <dbReference type="EMBL" id="KAF7675111.1"/>
    </source>
</evidence>
<dbReference type="EMBL" id="JAAABM010000009">
    <property type="protein sequence ID" value="KAF7675111.1"/>
    <property type="molecule type" value="Genomic_DNA"/>
</dbReference>
<feature type="chain" id="PRO_5034203085" description="aldehyde dehydrogenase (NAD(+))" evidence="7">
    <location>
        <begin position="17"/>
        <end position="705"/>
    </location>
</feature>
<dbReference type="AlphaFoldDB" id="A0A8H7B5V3"/>
<dbReference type="PROSITE" id="PS00687">
    <property type="entry name" value="ALDEHYDE_DEHYDR_GLU"/>
    <property type="match status" value="1"/>
</dbReference>
<evidence type="ECO:0000313" key="10">
    <source>
        <dbReference type="Proteomes" id="UP000596902"/>
    </source>
</evidence>
<dbReference type="FunFam" id="3.40.309.10:FF:000009">
    <property type="entry name" value="Aldehyde dehydrogenase A"/>
    <property type="match status" value="1"/>
</dbReference>
<reference evidence="9" key="1">
    <citation type="submission" date="2020-01" db="EMBL/GenBank/DDBJ databases">
        <authorList>
            <person name="Feng Z.H.Z."/>
        </authorList>
    </citation>
    <scope>NUCLEOTIDE SEQUENCE</scope>
    <source>
        <strain evidence="9">CBS107.38</strain>
    </source>
</reference>
<dbReference type="InterPro" id="IPR025649">
    <property type="entry name" value="DUF4360"/>
</dbReference>
<evidence type="ECO:0000256" key="2">
    <source>
        <dbReference type="ARBA" id="ARBA00023002"/>
    </source>
</evidence>
<dbReference type="InterPro" id="IPR015590">
    <property type="entry name" value="Aldehyde_DH_dom"/>
</dbReference>
<evidence type="ECO:0000256" key="5">
    <source>
        <dbReference type="PROSITE-ProRule" id="PRU10007"/>
    </source>
</evidence>
<evidence type="ECO:0000256" key="7">
    <source>
        <dbReference type="SAM" id="SignalP"/>
    </source>
</evidence>
<dbReference type="PANTHER" id="PTHR11699">
    <property type="entry name" value="ALDEHYDE DEHYDROGENASE-RELATED"/>
    <property type="match status" value="1"/>
</dbReference>
<name>A0A8H7B5V3_9PLEO</name>
<dbReference type="Gene3D" id="3.40.309.10">
    <property type="entry name" value="Aldehyde Dehydrogenase, Chain A, domain 2"/>
    <property type="match status" value="1"/>
</dbReference>
<dbReference type="InterPro" id="IPR016161">
    <property type="entry name" value="Ald_DH/histidinol_DH"/>
</dbReference>
<dbReference type="Pfam" id="PF00171">
    <property type="entry name" value="Aldedh"/>
    <property type="match status" value="1"/>
</dbReference>
<dbReference type="FunFam" id="3.40.605.10:FF:000007">
    <property type="entry name" value="NAD/NADP-dependent betaine aldehyde dehydrogenase"/>
    <property type="match status" value="1"/>
</dbReference>
<dbReference type="Gene3D" id="3.40.605.10">
    <property type="entry name" value="Aldehyde Dehydrogenase, Chain A, domain 1"/>
    <property type="match status" value="1"/>
</dbReference>
<feature type="active site" evidence="5">
    <location>
        <position position="476"/>
    </location>
</feature>
<comment type="similarity">
    <text evidence="1 6">Belongs to the aldehyde dehydrogenase family.</text>
</comment>
<comment type="caution">
    <text evidence="9">The sequence shown here is derived from an EMBL/GenBank/DDBJ whole genome shotgun (WGS) entry which is preliminary data.</text>
</comment>
<evidence type="ECO:0000256" key="4">
    <source>
        <dbReference type="ARBA" id="ARBA00049194"/>
    </source>
</evidence>
<evidence type="ECO:0000256" key="1">
    <source>
        <dbReference type="ARBA" id="ARBA00009986"/>
    </source>
</evidence>
<reference evidence="9" key="2">
    <citation type="submission" date="2020-08" db="EMBL/GenBank/DDBJ databases">
        <title>Draft Genome Sequence of Cumin Blight Pathogen Alternaria burnsii.</title>
        <authorList>
            <person name="Feng Z."/>
        </authorList>
    </citation>
    <scope>NUCLEOTIDE SEQUENCE</scope>
    <source>
        <strain evidence="9">CBS107.38</strain>
    </source>
</reference>
<organism evidence="9 10">
    <name type="scientific">Alternaria burnsii</name>
    <dbReference type="NCBI Taxonomy" id="1187904"/>
    <lineage>
        <taxon>Eukaryota</taxon>
        <taxon>Fungi</taxon>
        <taxon>Dikarya</taxon>
        <taxon>Ascomycota</taxon>
        <taxon>Pezizomycotina</taxon>
        <taxon>Dothideomycetes</taxon>
        <taxon>Pleosporomycetidae</taxon>
        <taxon>Pleosporales</taxon>
        <taxon>Pleosporineae</taxon>
        <taxon>Pleosporaceae</taxon>
        <taxon>Alternaria</taxon>
        <taxon>Alternaria sect. Alternaria</taxon>
    </lineage>
</organism>
<dbReference type="InterPro" id="IPR016162">
    <property type="entry name" value="Ald_DH_N"/>
</dbReference>
<sequence length="705" mass="76327">MKYTLTAIALAVTTIAAPTNQAPDSFKITKVVSGGSGCPQGSIDVNWTDNGILPIYFNQQFTARVGAGKTAEDSRKNCQINLGLEFSSGFSFAIFSADYTGWGDLDSGVTGVVKSTYYVSGQQSQSSSALSIDGPFHGKYYKQDNVPAAVWSPCGGDALFNINSEVALTPFATPANGVLAATREAGRFTSNLYVQWRKCYDPQGNSTRYSGRGSSVAKGPTTLNANMSPGKVSTLDFETFYNIVDGKQRSSDKIHHGINPATGQELWDVPIASEQDLNDAVAAAKKAFPAWRDTPIEKRKELLNKIVESYQQHNDDFVNLLCKESGKPRKFAAIEVGAVAGFIGHHLTLDVPSEKFEDDEKTIYTEYTPLGVCGAICPWNFPLVLSTGKVAPALMTGNCIIVKPSPFTPYTALKFVELAQEILPPGVLQVVGGNNELGVQMCQHPDIAKISFTGSIATGKKVMETSAKTLKRVTLELGGNDASIILPDVDIKKTAPEIVMGAFQNSGQVCVATKRIYIHDSIYKEFLEEMVNFTKSIKIGGPDDGDNLLGPVQNQMQYERVKEYFSDSKAKGYKFAAGEPDVGSGKGYFIKPTIIDNPPNDSRIIQEEPFGPIVPTQPWSDLEEVIARANNTNTGLGACVWGKDVEQAQKVARRLEAGSVFVNSWEKPTPQAIFGGHKESGIGGEWGRTGLLAYCNPHVMHVYKS</sequence>